<dbReference type="PANTHER" id="PTHR43861">
    <property type="entry name" value="TRANS-ACONITATE 2-METHYLTRANSFERASE-RELATED"/>
    <property type="match status" value="1"/>
</dbReference>
<dbReference type="GO" id="GO:0032259">
    <property type="term" value="P:methylation"/>
    <property type="evidence" value="ECO:0007669"/>
    <property type="project" value="UniProtKB-KW"/>
</dbReference>
<dbReference type="GO" id="GO:0008168">
    <property type="term" value="F:methyltransferase activity"/>
    <property type="evidence" value="ECO:0007669"/>
    <property type="project" value="UniProtKB-KW"/>
</dbReference>
<dbReference type="InterPro" id="IPR029063">
    <property type="entry name" value="SAM-dependent_MTases_sf"/>
</dbReference>
<dbReference type="EMBL" id="DWWB01000046">
    <property type="protein sequence ID" value="HJC66699.1"/>
    <property type="molecule type" value="Genomic_DNA"/>
</dbReference>
<dbReference type="CDD" id="cd02440">
    <property type="entry name" value="AdoMet_MTases"/>
    <property type="match status" value="1"/>
</dbReference>
<dbReference type="Pfam" id="PF13649">
    <property type="entry name" value="Methyltransf_25"/>
    <property type="match status" value="1"/>
</dbReference>
<evidence type="ECO:0000259" key="2">
    <source>
        <dbReference type="Pfam" id="PF13649"/>
    </source>
</evidence>
<dbReference type="Gene3D" id="2.20.25.110">
    <property type="entry name" value="S-adenosyl-L-methionine-dependent methyltransferases"/>
    <property type="match status" value="1"/>
</dbReference>
<reference evidence="3" key="2">
    <citation type="submission" date="2021-04" db="EMBL/GenBank/DDBJ databases">
        <authorList>
            <person name="Gilroy R."/>
        </authorList>
    </citation>
    <scope>NUCLEOTIDE SEQUENCE</scope>
    <source>
        <strain evidence="3">CHK198-12963</strain>
    </source>
</reference>
<evidence type="ECO:0000313" key="3">
    <source>
        <dbReference type="EMBL" id="HJC66699.1"/>
    </source>
</evidence>
<feature type="domain" description="Methyltransferase" evidence="2">
    <location>
        <begin position="51"/>
        <end position="145"/>
    </location>
</feature>
<reference evidence="3" key="1">
    <citation type="journal article" date="2021" name="PeerJ">
        <title>Extensive microbial diversity within the chicken gut microbiome revealed by metagenomics and culture.</title>
        <authorList>
            <person name="Gilroy R."/>
            <person name="Ravi A."/>
            <person name="Getino M."/>
            <person name="Pursley I."/>
            <person name="Horton D.L."/>
            <person name="Alikhan N.F."/>
            <person name="Baker D."/>
            <person name="Gharbi K."/>
            <person name="Hall N."/>
            <person name="Watson M."/>
            <person name="Adriaenssens E.M."/>
            <person name="Foster-Nyarko E."/>
            <person name="Jarju S."/>
            <person name="Secka A."/>
            <person name="Antonio M."/>
            <person name="Oren A."/>
            <person name="Chaudhuri R.R."/>
            <person name="La Ragione R."/>
            <person name="Hildebrand F."/>
            <person name="Pallen M.J."/>
        </authorList>
    </citation>
    <scope>NUCLEOTIDE SEQUENCE</scope>
    <source>
        <strain evidence="3">CHK198-12963</strain>
    </source>
</reference>
<protein>
    <submittedName>
        <fullName evidence="3">Class I SAM-dependent methyltransferase</fullName>
    </submittedName>
</protein>
<accession>A0A9D2TE84</accession>
<dbReference type="InterPro" id="IPR041698">
    <property type="entry name" value="Methyltransf_25"/>
</dbReference>
<keyword evidence="1" id="KW-0808">Transferase</keyword>
<evidence type="ECO:0000313" key="4">
    <source>
        <dbReference type="Proteomes" id="UP000823863"/>
    </source>
</evidence>
<proteinExistence type="predicted"/>
<dbReference type="AlphaFoldDB" id="A0A9D2TE84"/>
<comment type="caution">
    <text evidence="3">The sequence shown here is derived from an EMBL/GenBank/DDBJ whole genome shotgun (WGS) entry which is preliminary data.</text>
</comment>
<dbReference type="SUPFAM" id="SSF53335">
    <property type="entry name" value="S-adenosyl-L-methionine-dependent methyltransferases"/>
    <property type="match status" value="1"/>
</dbReference>
<name>A0A9D2TE84_9FIRM</name>
<sequence length="265" mass="31044">MQKQNKEERRMEAYTSFAQVYDLFMDNVPYEEWCAYIAGILRDYGIEDGLVLELGCGTGSLTRALSGAGYDMIGVDNSEDMLEIAMDKQQEGEDILYLLQDMREFELYGTVRAVVSICDSMNYILTYEDLVQVLRLVNNYLDPGGILIFDMNTLYKYEEILGENTFAENRPEGSFIWENYFDEETGINEYDLTLFIRDQEEGDLYRKFEETHYQRAYRLSEVRRAVEEAGMEFLTSYDAGTREPVREDSQRIYIIAREKGKMRRE</sequence>
<evidence type="ECO:0000256" key="1">
    <source>
        <dbReference type="ARBA" id="ARBA00022679"/>
    </source>
</evidence>
<gene>
    <name evidence="3" type="ORF">H9931_08275</name>
</gene>
<keyword evidence="3" id="KW-0489">Methyltransferase</keyword>
<dbReference type="Proteomes" id="UP000823863">
    <property type="component" value="Unassembled WGS sequence"/>
</dbReference>
<organism evidence="3 4">
    <name type="scientific">Candidatus Enterocloster excrementigallinarum</name>
    <dbReference type="NCBI Taxonomy" id="2838558"/>
    <lineage>
        <taxon>Bacteria</taxon>
        <taxon>Bacillati</taxon>
        <taxon>Bacillota</taxon>
        <taxon>Clostridia</taxon>
        <taxon>Lachnospirales</taxon>
        <taxon>Lachnospiraceae</taxon>
        <taxon>Enterocloster</taxon>
    </lineage>
</organism>
<dbReference type="Gene3D" id="3.40.50.150">
    <property type="entry name" value="Vaccinia Virus protein VP39"/>
    <property type="match status" value="1"/>
</dbReference>